<protein>
    <submittedName>
        <fullName evidence="3">Uncharacterized protein LOC130500076</fullName>
    </submittedName>
</protein>
<dbReference type="PANTHER" id="PTHR32166:SF74">
    <property type="entry name" value="OS05G0256350 PROTEIN"/>
    <property type="match status" value="1"/>
</dbReference>
<dbReference type="SUPFAM" id="SSF53098">
    <property type="entry name" value="Ribonuclease H-like"/>
    <property type="match status" value="1"/>
</dbReference>
<evidence type="ECO:0000259" key="1">
    <source>
        <dbReference type="Pfam" id="PF04937"/>
    </source>
</evidence>
<accession>A0A9W3CGV7</accession>
<name>A0A9W3CGV7_RAPSA</name>
<dbReference type="KEGG" id="rsz:130500076"/>
<gene>
    <name evidence="3" type="primary">LOC130500076</name>
</gene>
<evidence type="ECO:0000313" key="3">
    <source>
        <dbReference type="RefSeq" id="XP_056850759.1"/>
    </source>
</evidence>
<evidence type="ECO:0000313" key="2">
    <source>
        <dbReference type="Proteomes" id="UP000504610"/>
    </source>
</evidence>
<dbReference type="InterPro" id="IPR007021">
    <property type="entry name" value="DUF659"/>
</dbReference>
<feature type="domain" description="DUF659" evidence="1">
    <location>
        <begin position="111"/>
        <end position="246"/>
    </location>
</feature>
<dbReference type="OrthoDB" id="1106714at2759"/>
<dbReference type="RefSeq" id="XP_056850759.1">
    <property type="nucleotide sequence ID" value="XM_056994779.1"/>
</dbReference>
<dbReference type="AlphaFoldDB" id="A0A9W3CGV7"/>
<reference evidence="2" key="1">
    <citation type="journal article" date="2019" name="Database">
        <title>The radish genome database (RadishGD): an integrated information resource for radish genomics.</title>
        <authorList>
            <person name="Yu H.J."/>
            <person name="Baek S."/>
            <person name="Lee Y.J."/>
            <person name="Cho A."/>
            <person name="Mun J.H."/>
        </authorList>
    </citation>
    <scope>NUCLEOTIDE SEQUENCE [LARGE SCALE GENOMIC DNA]</scope>
    <source>
        <strain evidence="2">cv. WK10039</strain>
    </source>
</reference>
<dbReference type="Pfam" id="PF04937">
    <property type="entry name" value="DUF659"/>
    <property type="match status" value="1"/>
</dbReference>
<dbReference type="GeneID" id="130500076"/>
<dbReference type="PANTHER" id="PTHR32166">
    <property type="entry name" value="OSJNBA0013A04.12 PROTEIN"/>
    <property type="match status" value="1"/>
</dbReference>
<keyword evidence="2" id="KW-1185">Reference proteome</keyword>
<sequence length="383" mass="43525">MKRKHEEALRAEVDINKDTVIEELTKELGTLKNPHFQGPMDQFANPINPEVSTAAKTRQQNLHDAISKEKTHAVHQYCARWNQSNIPFNAIDNEAFRQICEALGQFGPGWQRTKEKLKALEEEWDREGCSVMTDAWTDRKKQSVMNLCVNSREGTCFLSSKDASKDAHTGEYIFSYIDKCIEDLGAEKVMQVVTDNATNNVAAARLLKEKRPRIFWTGCAAHTVDLMLEGISKLAGFAKVIEQAKKFTIFVYAHHTTLNMMRAYTKRDIVKPGATRFVTCFLTLNSLFEKKAQLKNMFNSDEWHDCKHSKTAKGKLASETVMSCSFWNNVTTVLKVFSPIVKVLRLADGEKIPSLGFIYGDSQWLRILSKKLLTFGEELPAYL</sequence>
<organism evidence="2 3">
    <name type="scientific">Raphanus sativus</name>
    <name type="common">Radish</name>
    <name type="synonym">Raphanus raphanistrum var. sativus</name>
    <dbReference type="NCBI Taxonomy" id="3726"/>
    <lineage>
        <taxon>Eukaryota</taxon>
        <taxon>Viridiplantae</taxon>
        <taxon>Streptophyta</taxon>
        <taxon>Embryophyta</taxon>
        <taxon>Tracheophyta</taxon>
        <taxon>Spermatophyta</taxon>
        <taxon>Magnoliopsida</taxon>
        <taxon>eudicotyledons</taxon>
        <taxon>Gunneridae</taxon>
        <taxon>Pentapetalae</taxon>
        <taxon>rosids</taxon>
        <taxon>malvids</taxon>
        <taxon>Brassicales</taxon>
        <taxon>Brassicaceae</taxon>
        <taxon>Brassiceae</taxon>
        <taxon>Raphanus</taxon>
    </lineage>
</organism>
<reference evidence="3" key="2">
    <citation type="submission" date="2025-08" db="UniProtKB">
        <authorList>
            <consortium name="RefSeq"/>
        </authorList>
    </citation>
    <scope>IDENTIFICATION</scope>
    <source>
        <tissue evidence="3">Leaf</tissue>
    </source>
</reference>
<dbReference type="InterPro" id="IPR012337">
    <property type="entry name" value="RNaseH-like_sf"/>
</dbReference>
<proteinExistence type="predicted"/>
<dbReference type="Proteomes" id="UP000504610">
    <property type="component" value="Chromosome 9"/>
</dbReference>